<comment type="caution">
    <text evidence="2">The sequence shown here is derived from an EMBL/GenBank/DDBJ whole genome shotgun (WGS) entry which is preliminary data.</text>
</comment>
<dbReference type="AlphaFoldDB" id="A0A117IMM9"/>
<dbReference type="Proteomes" id="UP000069654">
    <property type="component" value="Unassembled WGS sequence"/>
</dbReference>
<name>A0A117IMM9_MYCTH</name>
<dbReference type="InterPro" id="IPR029058">
    <property type="entry name" value="AB_hydrolase_fold"/>
</dbReference>
<gene>
    <name evidence="2" type="ORF">RMCT_2456</name>
</gene>
<evidence type="ECO:0000313" key="2">
    <source>
        <dbReference type="EMBL" id="GAT15486.1"/>
    </source>
</evidence>
<sequence length="112" mass="11809">MVNDFPETRYARDGDVHLAYQVVGEQGPDLLFMPTATFPIDLLGVGSSDAVPINGGPAMQSWTDGLAAVLDAVGSESATVPAMSESALPDMLLSPDPHPPARSWSPSSWAVW</sequence>
<accession>A0A117IMM9</accession>
<organism evidence="2 3">
    <name type="scientific">Mycolicibacterium thermoresistibile</name>
    <name type="common">Mycobacterium thermoresistibile</name>
    <dbReference type="NCBI Taxonomy" id="1797"/>
    <lineage>
        <taxon>Bacteria</taxon>
        <taxon>Bacillati</taxon>
        <taxon>Actinomycetota</taxon>
        <taxon>Actinomycetes</taxon>
        <taxon>Mycobacteriales</taxon>
        <taxon>Mycobacteriaceae</taxon>
        <taxon>Mycolicibacterium</taxon>
    </lineage>
</organism>
<feature type="compositionally biased region" description="Low complexity" evidence="1">
    <location>
        <begin position="101"/>
        <end position="112"/>
    </location>
</feature>
<evidence type="ECO:0000313" key="3">
    <source>
        <dbReference type="Proteomes" id="UP000069654"/>
    </source>
</evidence>
<dbReference type="STRING" id="1797.RMCT_2456"/>
<dbReference type="EMBL" id="BCTB01000018">
    <property type="protein sequence ID" value="GAT15486.1"/>
    <property type="molecule type" value="Genomic_DNA"/>
</dbReference>
<evidence type="ECO:0000256" key="1">
    <source>
        <dbReference type="SAM" id="MobiDB-lite"/>
    </source>
</evidence>
<feature type="region of interest" description="Disordered" evidence="1">
    <location>
        <begin position="88"/>
        <end position="112"/>
    </location>
</feature>
<protein>
    <submittedName>
        <fullName evidence="2">Putative adenylate/guanylate cyclase</fullName>
    </submittedName>
</protein>
<proteinExistence type="predicted"/>
<reference evidence="3" key="2">
    <citation type="submission" date="2016-02" db="EMBL/GenBank/DDBJ databases">
        <title>Draft genome sequence of five rapidly growing Mycobacterium species.</title>
        <authorList>
            <person name="Katahira K."/>
            <person name="Gotou Y."/>
            <person name="Iida K."/>
            <person name="Ogura Y."/>
            <person name="Hayashi T."/>
        </authorList>
    </citation>
    <scope>NUCLEOTIDE SEQUENCE [LARGE SCALE GENOMIC DNA]</scope>
    <source>
        <strain evidence="3">JCM6362</strain>
    </source>
</reference>
<dbReference type="SUPFAM" id="SSF53474">
    <property type="entry name" value="alpha/beta-Hydrolases"/>
    <property type="match status" value="1"/>
</dbReference>
<reference evidence="2 3" key="1">
    <citation type="journal article" date="2016" name="Genome Announc.">
        <title>Draft Genome Sequences of Five Rapidly Growing Mycobacterium Species, M. thermoresistibile, M. fortuitum subsp. acetamidolyticum, M. canariasense, M. brisbanense, and M. novocastrense.</title>
        <authorList>
            <person name="Katahira K."/>
            <person name="Ogura Y."/>
            <person name="Gotoh Y."/>
            <person name="Hayashi T."/>
        </authorList>
    </citation>
    <scope>NUCLEOTIDE SEQUENCE [LARGE SCALE GENOMIC DNA]</scope>
    <source>
        <strain evidence="2 3">JCM6362</strain>
    </source>
</reference>